<dbReference type="InterPro" id="IPR036291">
    <property type="entry name" value="NAD(P)-bd_dom_sf"/>
</dbReference>
<dbReference type="GO" id="GO:0050661">
    <property type="term" value="F:NADP binding"/>
    <property type="evidence" value="ECO:0007669"/>
    <property type="project" value="InterPro"/>
</dbReference>
<dbReference type="GO" id="GO:0016651">
    <property type="term" value="F:oxidoreductase activity, acting on NAD(P)H"/>
    <property type="evidence" value="ECO:0007669"/>
    <property type="project" value="InterPro"/>
</dbReference>
<accession>A0A1N7C7P7</accession>
<dbReference type="GO" id="GO:0008823">
    <property type="term" value="F:cupric reductase (NADH) activity"/>
    <property type="evidence" value="ECO:0007669"/>
    <property type="project" value="TreeGrafter"/>
</dbReference>
<dbReference type="GO" id="GO:0015677">
    <property type="term" value="P:copper ion import"/>
    <property type="evidence" value="ECO:0007669"/>
    <property type="project" value="TreeGrafter"/>
</dbReference>
<protein>
    <submittedName>
        <fullName evidence="3">Reduced coenzyme F420:NADP oxidoreductase</fullName>
    </submittedName>
</protein>
<sequence length="228" mass="23491">MTDKLPTIAIIGGTGDLGTGLARRWAQAGYNVIIGSRTADKAAEAVTALRAVMAERGCKSVSVQAADNVSAAREADIVALTVPFAHHRATLESIRDGLSGKILIDVTVPLLPPKVARVQLPPEGSAGQIAQNLLGESVRVVSAFQNVAAEHLKDGHSFDCDVLVCGDSKEAREAVIALVEAAGLRGFHAGSIANAAAVEALTSALIFINKQYQCHAGIRLTGVAAPGA</sequence>
<dbReference type="STRING" id="34027.SAMN05421829_12247"/>
<dbReference type="InterPro" id="IPR010185">
    <property type="entry name" value="NpdG"/>
</dbReference>
<reference evidence="4" key="1">
    <citation type="submission" date="2017-01" db="EMBL/GenBank/DDBJ databases">
        <authorList>
            <person name="Varghese N."/>
            <person name="Submissions S."/>
        </authorList>
    </citation>
    <scope>NUCLEOTIDE SEQUENCE [LARGE SCALE GENOMIC DNA]</scope>
    <source>
        <strain evidence="4">ATCC 51758</strain>
    </source>
</reference>
<dbReference type="PANTHER" id="PTHR14239">
    <property type="entry name" value="DUDULIN-RELATED"/>
    <property type="match status" value="1"/>
</dbReference>
<dbReference type="GO" id="GO:0006740">
    <property type="term" value="P:NADPH regeneration"/>
    <property type="evidence" value="ECO:0007669"/>
    <property type="project" value="InterPro"/>
</dbReference>
<dbReference type="SUPFAM" id="SSF51735">
    <property type="entry name" value="NAD(P)-binding Rossmann-fold domains"/>
    <property type="match status" value="1"/>
</dbReference>
<dbReference type="EMBL" id="FTMD01000022">
    <property type="protein sequence ID" value="SIR59602.1"/>
    <property type="molecule type" value="Genomic_DNA"/>
</dbReference>
<keyword evidence="4" id="KW-1185">Reference proteome</keyword>
<dbReference type="Gene3D" id="3.40.50.720">
    <property type="entry name" value="NAD(P)-binding Rossmann-like Domain"/>
    <property type="match status" value="1"/>
</dbReference>
<dbReference type="GO" id="GO:0052851">
    <property type="term" value="F:ferric-chelate reductase (NADPH) activity"/>
    <property type="evidence" value="ECO:0007669"/>
    <property type="project" value="TreeGrafter"/>
</dbReference>
<dbReference type="AlphaFoldDB" id="A0A1N7C7P7"/>
<dbReference type="Proteomes" id="UP000186819">
    <property type="component" value="Unassembled WGS sequence"/>
</dbReference>
<dbReference type="GO" id="GO:0005886">
    <property type="term" value="C:plasma membrane"/>
    <property type="evidence" value="ECO:0007669"/>
    <property type="project" value="TreeGrafter"/>
</dbReference>
<gene>
    <name evidence="3" type="ORF">SAMN05421829_12247</name>
</gene>
<feature type="domain" description="Pyrroline-5-carboxylate reductase catalytic N-terminal" evidence="2">
    <location>
        <begin position="7"/>
        <end position="109"/>
    </location>
</feature>
<dbReference type="InterPro" id="IPR028939">
    <property type="entry name" value="P5C_Rdtase_cat_N"/>
</dbReference>
<dbReference type="InterPro" id="IPR051267">
    <property type="entry name" value="STEAP_metalloreductase"/>
</dbReference>
<evidence type="ECO:0000256" key="1">
    <source>
        <dbReference type="ARBA" id="ARBA00023002"/>
    </source>
</evidence>
<organism evidence="3 4">
    <name type="scientific">Aromatoleum tolulyticum</name>
    <dbReference type="NCBI Taxonomy" id="34027"/>
    <lineage>
        <taxon>Bacteria</taxon>
        <taxon>Pseudomonadati</taxon>
        <taxon>Pseudomonadota</taxon>
        <taxon>Betaproteobacteria</taxon>
        <taxon>Rhodocyclales</taxon>
        <taxon>Rhodocyclaceae</taxon>
        <taxon>Aromatoleum</taxon>
    </lineage>
</organism>
<proteinExistence type="predicted"/>
<dbReference type="OrthoDB" id="9801773at2"/>
<evidence type="ECO:0000313" key="4">
    <source>
        <dbReference type="Proteomes" id="UP000186819"/>
    </source>
</evidence>
<name>A0A1N7C7P7_9RHOO</name>
<evidence type="ECO:0000313" key="3">
    <source>
        <dbReference type="EMBL" id="SIR59602.1"/>
    </source>
</evidence>
<evidence type="ECO:0000259" key="2">
    <source>
        <dbReference type="Pfam" id="PF03807"/>
    </source>
</evidence>
<dbReference type="Pfam" id="PF03807">
    <property type="entry name" value="F420_oxidored"/>
    <property type="match status" value="1"/>
</dbReference>
<dbReference type="GO" id="GO:0070967">
    <property type="term" value="F:coenzyme F420 binding"/>
    <property type="evidence" value="ECO:0007669"/>
    <property type="project" value="InterPro"/>
</dbReference>
<dbReference type="PANTHER" id="PTHR14239:SF0">
    <property type="entry name" value="F420-DEPENDENT NADP REDUCTASE"/>
    <property type="match status" value="1"/>
</dbReference>
<dbReference type="RefSeq" id="WP_076604274.1">
    <property type="nucleotide sequence ID" value="NZ_FTMD01000022.1"/>
</dbReference>
<dbReference type="NCBIfam" id="TIGR01915">
    <property type="entry name" value="npdG"/>
    <property type="match status" value="1"/>
</dbReference>
<keyword evidence="1" id="KW-0560">Oxidoreductase</keyword>